<evidence type="ECO:0000256" key="5">
    <source>
        <dbReference type="ARBA" id="ARBA00023128"/>
    </source>
</evidence>
<dbReference type="InterPro" id="IPR052374">
    <property type="entry name" value="SERAC1"/>
</dbReference>
<dbReference type="PANTHER" id="PTHR48182">
    <property type="entry name" value="PROTEIN SERAC1"/>
    <property type="match status" value="1"/>
</dbReference>
<evidence type="ECO:0000256" key="6">
    <source>
        <dbReference type="ARBA" id="ARBA00023136"/>
    </source>
</evidence>
<evidence type="ECO:0000256" key="2">
    <source>
        <dbReference type="ARBA" id="ARBA00004240"/>
    </source>
</evidence>
<dbReference type="AlphaFoldDB" id="A0A5N6SG08"/>
<sequence length="159" mass="17778">MLFGYNFNVSIESSSAGVREQTRNLLIQLSLERKACEYWPILFIAHSLGGIVVKESLVQARLCMSYGTIGESTIGIAFFGAPHQGSCLALIGDVFAKVVRATLRNPRNTFMNALKSDDLYAREISSNFQQLLENYRYLNFCETLPLKNFGLVCLLPRAT</sequence>
<keyword evidence="5" id="KW-0496">Mitochondrion</keyword>
<keyword evidence="4" id="KW-0256">Endoplasmic reticulum</keyword>
<dbReference type="GeneID" id="43640248"/>
<proteinExistence type="predicted"/>
<gene>
    <name evidence="7" type="ORF">BDV38DRAFT_261751</name>
</gene>
<dbReference type="GO" id="GO:0016020">
    <property type="term" value="C:membrane"/>
    <property type="evidence" value="ECO:0007669"/>
    <property type="project" value="UniProtKB-SubCell"/>
</dbReference>
<evidence type="ECO:0000256" key="1">
    <source>
        <dbReference type="ARBA" id="ARBA00004173"/>
    </source>
</evidence>
<dbReference type="EMBL" id="ML743636">
    <property type="protein sequence ID" value="KAE8132323.1"/>
    <property type="molecule type" value="Genomic_DNA"/>
</dbReference>
<evidence type="ECO:0008006" key="9">
    <source>
        <dbReference type="Google" id="ProtNLM"/>
    </source>
</evidence>
<evidence type="ECO:0000256" key="4">
    <source>
        <dbReference type="ARBA" id="ARBA00022824"/>
    </source>
</evidence>
<accession>A0A5N6SG08</accession>
<dbReference type="GO" id="GO:0005739">
    <property type="term" value="C:mitochondrion"/>
    <property type="evidence" value="ECO:0007669"/>
    <property type="project" value="UniProtKB-SubCell"/>
</dbReference>
<dbReference type="InterPro" id="IPR029058">
    <property type="entry name" value="AB_hydrolase_fold"/>
</dbReference>
<evidence type="ECO:0000313" key="7">
    <source>
        <dbReference type="EMBL" id="KAE8132323.1"/>
    </source>
</evidence>
<comment type="subcellular location">
    <subcellularLocation>
        <location evidence="2">Endoplasmic reticulum</location>
    </subcellularLocation>
    <subcellularLocation>
        <location evidence="3">Membrane</location>
    </subcellularLocation>
    <subcellularLocation>
        <location evidence="1">Mitochondrion</location>
    </subcellularLocation>
</comment>
<name>A0A5N6SG08_ASPPS</name>
<dbReference type="GO" id="GO:0005783">
    <property type="term" value="C:endoplasmic reticulum"/>
    <property type="evidence" value="ECO:0007669"/>
    <property type="project" value="UniProtKB-SubCell"/>
</dbReference>
<dbReference type="OrthoDB" id="5086500at2759"/>
<organism evidence="7 8">
    <name type="scientific">Aspergillus pseudotamarii</name>
    <dbReference type="NCBI Taxonomy" id="132259"/>
    <lineage>
        <taxon>Eukaryota</taxon>
        <taxon>Fungi</taxon>
        <taxon>Dikarya</taxon>
        <taxon>Ascomycota</taxon>
        <taxon>Pezizomycotina</taxon>
        <taxon>Eurotiomycetes</taxon>
        <taxon>Eurotiomycetidae</taxon>
        <taxon>Eurotiales</taxon>
        <taxon>Aspergillaceae</taxon>
        <taxon>Aspergillus</taxon>
        <taxon>Aspergillus subgen. Circumdati</taxon>
    </lineage>
</organism>
<dbReference type="SUPFAM" id="SSF53474">
    <property type="entry name" value="alpha/beta-Hydrolases"/>
    <property type="match status" value="1"/>
</dbReference>
<dbReference type="PANTHER" id="PTHR48182:SF2">
    <property type="entry name" value="PROTEIN SERAC1"/>
    <property type="match status" value="1"/>
</dbReference>
<dbReference type="RefSeq" id="XP_031908386.1">
    <property type="nucleotide sequence ID" value="XM_032056038.1"/>
</dbReference>
<keyword evidence="8" id="KW-1185">Reference proteome</keyword>
<protein>
    <recommendedName>
        <fullName evidence="9">DUF676 domain-containing protein</fullName>
    </recommendedName>
</protein>
<dbReference type="Gene3D" id="3.40.50.1820">
    <property type="entry name" value="alpha/beta hydrolase"/>
    <property type="match status" value="1"/>
</dbReference>
<dbReference type="Proteomes" id="UP000325672">
    <property type="component" value="Unassembled WGS sequence"/>
</dbReference>
<evidence type="ECO:0000256" key="3">
    <source>
        <dbReference type="ARBA" id="ARBA00004370"/>
    </source>
</evidence>
<keyword evidence="6" id="KW-0472">Membrane</keyword>
<reference evidence="7 8" key="1">
    <citation type="submission" date="2019-04" db="EMBL/GenBank/DDBJ databases">
        <title>Friends and foes A comparative genomics study of 23 Aspergillus species from section Flavi.</title>
        <authorList>
            <consortium name="DOE Joint Genome Institute"/>
            <person name="Kjaerbolling I."/>
            <person name="Vesth T."/>
            <person name="Frisvad J.C."/>
            <person name="Nybo J.L."/>
            <person name="Theobald S."/>
            <person name="Kildgaard S."/>
            <person name="Isbrandt T."/>
            <person name="Kuo A."/>
            <person name="Sato A."/>
            <person name="Lyhne E.K."/>
            <person name="Kogle M.E."/>
            <person name="Wiebenga A."/>
            <person name="Kun R.S."/>
            <person name="Lubbers R.J."/>
            <person name="Makela M.R."/>
            <person name="Barry K."/>
            <person name="Chovatia M."/>
            <person name="Clum A."/>
            <person name="Daum C."/>
            <person name="Haridas S."/>
            <person name="He G."/>
            <person name="LaButti K."/>
            <person name="Lipzen A."/>
            <person name="Mondo S."/>
            <person name="Riley R."/>
            <person name="Salamov A."/>
            <person name="Simmons B.A."/>
            <person name="Magnuson J.K."/>
            <person name="Henrissat B."/>
            <person name="Mortensen U.H."/>
            <person name="Larsen T.O."/>
            <person name="Devries R.P."/>
            <person name="Grigoriev I.V."/>
            <person name="Machida M."/>
            <person name="Baker S.E."/>
            <person name="Andersen M.R."/>
        </authorList>
    </citation>
    <scope>NUCLEOTIDE SEQUENCE [LARGE SCALE GENOMIC DNA]</scope>
    <source>
        <strain evidence="7 8">CBS 117625</strain>
    </source>
</reference>
<evidence type="ECO:0000313" key="8">
    <source>
        <dbReference type="Proteomes" id="UP000325672"/>
    </source>
</evidence>